<organism evidence="2 3">
    <name type="scientific">Fluctibacter corallii</name>
    <dbReference type="NCBI Taxonomy" id="2984329"/>
    <lineage>
        <taxon>Bacteria</taxon>
        <taxon>Pseudomonadati</taxon>
        <taxon>Pseudomonadota</taxon>
        <taxon>Gammaproteobacteria</taxon>
        <taxon>Alteromonadales</taxon>
        <taxon>Alteromonadaceae</taxon>
        <taxon>Fluctibacter</taxon>
    </lineage>
</organism>
<evidence type="ECO:0000313" key="2">
    <source>
        <dbReference type="EMBL" id="MCV2883682.1"/>
    </source>
</evidence>
<dbReference type="InterPro" id="IPR036754">
    <property type="entry name" value="YbaK/aa-tRNA-synt-asso_dom_sf"/>
</dbReference>
<dbReference type="EMBL" id="JAOWKX010000001">
    <property type="protein sequence ID" value="MCV2883682.1"/>
    <property type="molecule type" value="Genomic_DNA"/>
</dbReference>
<gene>
    <name evidence="2" type="ORF">OE749_03070</name>
</gene>
<accession>A0ABT3A513</accession>
<dbReference type="Gene3D" id="3.90.960.10">
    <property type="entry name" value="YbaK/aminoacyl-tRNA synthetase-associated domain"/>
    <property type="match status" value="1"/>
</dbReference>
<dbReference type="PANTHER" id="PTHR30411:SF1">
    <property type="entry name" value="CYTOPLASMIC PROTEIN"/>
    <property type="match status" value="1"/>
</dbReference>
<dbReference type="CDD" id="cd04333">
    <property type="entry name" value="ProX_deacylase"/>
    <property type="match status" value="1"/>
</dbReference>
<dbReference type="SUPFAM" id="SSF55826">
    <property type="entry name" value="YbaK/ProRS associated domain"/>
    <property type="match status" value="1"/>
</dbReference>
<dbReference type="Proteomes" id="UP001652504">
    <property type="component" value="Unassembled WGS sequence"/>
</dbReference>
<dbReference type="InterPro" id="IPR007214">
    <property type="entry name" value="YbaK/aa-tRNA-synth-assoc-dom"/>
</dbReference>
<evidence type="ECO:0000313" key="3">
    <source>
        <dbReference type="Proteomes" id="UP001652504"/>
    </source>
</evidence>
<dbReference type="Pfam" id="PF04073">
    <property type="entry name" value="tRNA_edit"/>
    <property type="match status" value="1"/>
</dbReference>
<reference evidence="2 3" key="1">
    <citation type="submission" date="2022-10" db="EMBL/GenBank/DDBJ databases">
        <title>Aestuariibacter sp. AA17 isolated from Montipora capitata coral fragment.</title>
        <authorList>
            <person name="Emsley S.A."/>
            <person name="Pfannmuller K.M."/>
            <person name="Loughran R.M."/>
            <person name="Shlafstein M."/>
            <person name="Papke E."/>
            <person name="Saw J.H."/>
            <person name="Ushijima B."/>
            <person name="Videau P."/>
        </authorList>
    </citation>
    <scope>NUCLEOTIDE SEQUENCE [LARGE SCALE GENOMIC DNA]</scope>
    <source>
        <strain evidence="2 3">AA17</strain>
    </source>
</reference>
<evidence type="ECO:0000259" key="1">
    <source>
        <dbReference type="Pfam" id="PF04073"/>
    </source>
</evidence>
<name>A0ABT3A513_9ALTE</name>
<proteinExistence type="predicted"/>
<sequence length="162" mass="17411">MTQTLKPSAQRVQQFLTEHGYTFAVHQMPASTRTAEEAAQAIGCKVAQIAKSLVFKEASTKQAVLIIASGANTVCVEKVKAATGIILEKADAAFVREHVGYAIGGVPPVAHTHTLTTYLDEDIQHYPEIWAAAGTPHSVFRLTPEQLSELTKGDWIALAKAS</sequence>
<dbReference type="RefSeq" id="WP_263710878.1">
    <property type="nucleotide sequence ID" value="NZ_JAOWKX010000001.1"/>
</dbReference>
<comment type="caution">
    <text evidence="2">The sequence shown here is derived from an EMBL/GenBank/DDBJ whole genome shotgun (WGS) entry which is preliminary data.</text>
</comment>
<protein>
    <submittedName>
        <fullName evidence="2">YbaK/EbsC family protein</fullName>
    </submittedName>
</protein>
<keyword evidence="3" id="KW-1185">Reference proteome</keyword>
<dbReference type="PANTHER" id="PTHR30411">
    <property type="entry name" value="CYTOPLASMIC PROTEIN"/>
    <property type="match status" value="1"/>
</dbReference>
<feature type="domain" description="YbaK/aminoacyl-tRNA synthetase-associated" evidence="1">
    <location>
        <begin position="31"/>
        <end position="149"/>
    </location>
</feature>